<dbReference type="EMBL" id="FOXF01000041">
    <property type="protein sequence ID" value="SFP59513.1"/>
    <property type="molecule type" value="Genomic_DNA"/>
</dbReference>
<sequence length="76" mass="8439">MMRFYPDMPADNPHYISIEAPRGYISADWHTSAPVPGQAGYRLIQALSVSNPERTACSGSGSDSRLIMFRQYGMNV</sequence>
<name>A0A662ZK95_9GAMM</name>
<reference evidence="1 2" key="1">
    <citation type="submission" date="2016-10" db="EMBL/GenBank/DDBJ databases">
        <authorList>
            <person name="Varghese N."/>
            <person name="Submissions S."/>
        </authorList>
    </citation>
    <scope>NUCLEOTIDE SEQUENCE [LARGE SCALE GENOMIC DNA]</scope>
    <source>
        <strain evidence="1 2">DSM 1361</strain>
    </source>
</reference>
<dbReference type="AlphaFoldDB" id="A0A662ZK95"/>
<dbReference type="RefSeq" id="WP_143066499.1">
    <property type="nucleotide sequence ID" value="NZ_FOXF01000041.1"/>
</dbReference>
<evidence type="ECO:0000313" key="1">
    <source>
        <dbReference type="EMBL" id="SFP59513.1"/>
    </source>
</evidence>
<evidence type="ECO:0000313" key="2">
    <source>
        <dbReference type="Proteomes" id="UP000243745"/>
    </source>
</evidence>
<proteinExistence type="predicted"/>
<dbReference type="Proteomes" id="UP000243745">
    <property type="component" value="Unassembled WGS sequence"/>
</dbReference>
<accession>A0A662ZK95</accession>
<protein>
    <submittedName>
        <fullName evidence="1">Uncharacterized protein</fullName>
    </submittedName>
</protein>
<gene>
    <name evidence="1" type="ORF">SAMN02910344_01819</name>
</gene>
<organism evidence="1 2">
    <name type="scientific">Ruminobacter amylophilus</name>
    <dbReference type="NCBI Taxonomy" id="867"/>
    <lineage>
        <taxon>Bacteria</taxon>
        <taxon>Pseudomonadati</taxon>
        <taxon>Pseudomonadota</taxon>
        <taxon>Gammaproteobacteria</taxon>
        <taxon>Aeromonadales</taxon>
        <taxon>Succinivibrionaceae</taxon>
        <taxon>Ruminobacter</taxon>
    </lineage>
</organism>
<keyword evidence="2" id="KW-1185">Reference proteome</keyword>